<dbReference type="Proteomes" id="UP000031737">
    <property type="component" value="Unassembled WGS sequence"/>
</dbReference>
<feature type="compositionally biased region" description="Low complexity" evidence="2">
    <location>
        <begin position="27"/>
        <end position="40"/>
    </location>
</feature>
<reference evidence="3 4" key="1">
    <citation type="submission" date="2013-07" db="EMBL/GenBank/DDBJ databases">
        <authorList>
            <person name="Stoco P.H."/>
            <person name="Wagner G."/>
            <person name="Gerber A."/>
            <person name="Zaha A."/>
            <person name="Thompson C."/>
            <person name="Bartholomeu D.C."/>
            <person name="Luckemeyer D.D."/>
            <person name="Bahia D."/>
            <person name="Loreto E."/>
            <person name="Prestes E.B."/>
            <person name="Lima F.M."/>
            <person name="Rodrigues-Luiz G."/>
            <person name="Vallejo G.A."/>
            <person name="Filho J.F."/>
            <person name="Monteiro K.M."/>
            <person name="Tyler K.M."/>
            <person name="de Almeida L.G."/>
            <person name="Ortiz M.F."/>
            <person name="Siervo M.A."/>
            <person name="de Moraes M.H."/>
            <person name="Cunha O.L."/>
            <person name="Mendonca-Neto R."/>
            <person name="Silva R."/>
            <person name="Teixeira S.M."/>
            <person name="Murta S.M."/>
            <person name="Sincero T.C."/>
            <person name="Mendes T.A."/>
            <person name="Urmenyi T.P."/>
            <person name="Silva V.G."/>
            <person name="da Rocha W.D."/>
            <person name="Andersson B."/>
            <person name="Romanha A.J."/>
            <person name="Steindel M."/>
            <person name="de Vasconcelos A.T."/>
            <person name="Grisard E.C."/>
        </authorList>
    </citation>
    <scope>NUCLEOTIDE SEQUENCE [LARGE SCALE GENOMIC DNA]</scope>
    <source>
        <strain evidence="3 4">SC58</strain>
    </source>
</reference>
<comment type="caution">
    <text evidence="3">The sequence shown here is derived from an EMBL/GenBank/DDBJ whole genome shotgun (WGS) entry which is preliminary data.</text>
</comment>
<protein>
    <submittedName>
        <fullName evidence="3">Uncharacterized protein</fullName>
    </submittedName>
</protein>
<evidence type="ECO:0000256" key="2">
    <source>
        <dbReference type="SAM" id="MobiDB-lite"/>
    </source>
</evidence>
<evidence type="ECO:0000313" key="3">
    <source>
        <dbReference type="EMBL" id="ESL06254.1"/>
    </source>
</evidence>
<keyword evidence="1" id="KW-0175">Coiled coil</keyword>
<feature type="region of interest" description="Disordered" evidence="2">
    <location>
        <begin position="1073"/>
        <end position="1117"/>
    </location>
</feature>
<organism evidence="3 4">
    <name type="scientific">Trypanosoma rangeli SC58</name>
    <dbReference type="NCBI Taxonomy" id="429131"/>
    <lineage>
        <taxon>Eukaryota</taxon>
        <taxon>Discoba</taxon>
        <taxon>Euglenozoa</taxon>
        <taxon>Kinetoplastea</taxon>
        <taxon>Metakinetoplastina</taxon>
        <taxon>Trypanosomatida</taxon>
        <taxon>Trypanosomatidae</taxon>
        <taxon>Trypanosoma</taxon>
        <taxon>Herpetosoma</taxon>
    </lineage>
</organism>
<feature type="compositionally biased region" description="Polar residues" evidence="2">
    <location>
        <begin position="1096"/>
        <end position="1108"/>
    </location>
</feature>
<feature type="region of interest" description="Disordered" evidence="2">
    <location>
        <begin position="1"/>
        <end position="59"/>
    </location>
</feature>
<dbReference type="EMBL" id="AUPL01006074">
    <property type="protein sequence ID" value="ESL06254.1"/>
    <property type="molecule type" value="Genomic_DNA"/>
</dbReference>
<feature type="coiled-coil region" evidence="1">
    <location>
        <begin position="528"/>
        <end position="643"/>
    </location>
</feature>
<sequence length="1194" mass="132272">MRSAASDVAVESQRRSYTSALLTREALPPTLQPRLRLPSPDTNGASSVVLVGPEQPTTSSLRLQRELTSGSDIDVGGDDTKAGHLLRNTEAPLQRRQQRLSQSALCVGEMGSSQGEVEIAMGQESPAMMSRCPRSPSTAAGRYEEATQAEVGSGHFSPTWFYKLNDAPASDLNANPRETETTTQMALQKDLDEAAVCESGDRPLAGEGVWGQSQDGVTEFSAVPPCFRNDRLFADCTNLVCPPSGGLKASLRPAGMNLSQHSMQEDRCPIQYRKGSPVVSSEGFKHALEGQPSSSPHPPSSSASVTEGEGSETPPARVPHETDVCSVGKKHWVLDEDNRNCGEVEEEPMLLSVLLEWGRGKRYEEEAAFWKHRCALAEKQLAVVLGDDREACFFKVTRSLPRGCVSSTPEAGGTSQTSSRPCCVDDIHLRKTLAPGQTCFVGHQIRKDKEGITNEKAEEVTIQIEGHRFAVFSSSGMVNRDAAPTTTAEEKNGRILEEECGQMQETLDSLSLECEAVKGELAAQVVRNENLETSLLAKEEQQMAQREEWLAQENKWRGNQEKLATALRQVHRNLADTTEKLEEREEELRVSRERCCVAEAELAALKVEVVGLRDASAKRLEEGQRLQQQLEQLETEMRLCNTDTIDKSGVADSGKTETCYKGGSKDGTTLSDALREDTDQRLQGVLSVMHRGEARHEWIVSQLLDTVKFLVGTNGEGEVLLKVDNRLQQLVQSLEELLKFQLEAPHNEWDFPPDKSEPLEAPRASIHDESSVTDLVSRAQERISQLVEWSSALRRRQSELIEELEVVRADRNELVGRQNMGARHLQQLLLSAEQEKARLTILLGERDETIWRLNEESSLAGVSRKQPTRSSEDCPSAEAQVTGEGDEALHGVRVPDLKRFLQYIRQQTDIFTDSLHALFMETLVAVTQAHRDQQTRAEAREASIQEQLRHLCEEGAVRQRAQEESLDVLRAQLKRVQNELVDKEGALRTLLQCKLRQGEQPRRSLRDEQQLEMFQHSMGASKSPLRGLTPSPLLGDDKCGEYVSTGLVSELHRAASPQRAACASCDRVRDSHSADRVGAVQQSPPSVPGALAGHNKQGQGRQLHSSQPLPERQCYPLPNSGSLALSSSLSSGVAYSLPTETSDRHHRCSYMVQRGIMRKHQEVWMRQAELMGLVGDEERHDGSHHLMNLLQSRK</sequence>
<evidence type="ECO:0000256" key="1">
    <source>
        <dbReference type="SAM" id="Coils"/>
    </source>
</evidence>
<accession>A0A061IUE0</accession>
<feature type="coiled-coil region" evidence="1">
    <location>
        <begin position="959"/>
        <end position="986"/>
    </location>
</feature>
<gene>
    <name evidence="3" type="ORF">TRSC58_06074</name>
</gene>
<dbReference type="VEuPathDB" id="TriTrypDB:TRSC58_06074"/>
<evidence type="ECO:0000313" key="4">
    <source>
        <dbReference type="Proteomes" id="UP000031737"/>
    </source>
</evidence>
<feature type="region of interest" description="Disordered" evidence="2">
    <location>
        <begin position="286"/>
        <end position="322"/>
    </location>
</feature>
<dbReference type="AlphaFoldDB" id="A0A061IUE0"/>
<keyword evidence="4" id="KW-1185">Reference proteome</keyword>
<proteinExistence type="predicted"/>
<name>A0A061IUE0_TRYRA</name>
<dbReference type="OrthoDB" id="249729at2759"/>